<protein>
    <submittedName>
        <fullName evidence="1">Jg22143 protein</fullName>
    </submittedName>
</protein>
<dbReference type="AlphaFoldDB" id="A0A8S4RTL4"/>
<proteinExistence type="predicted"/>
<gene>
    <name evidence="1" type="primary">jg22143</name>
    <name evidence="1" type="ORF">PAEG_LOCUS17018</name>
</gene>
<evidence type="ECO:0000313" key="2">
    <source>
        <dbReference type="Proteomes" id="UP000838756"/>
    </source>
</evidence>
<dbReference type="EMBL" id="CAKXAJ010025512">
    <property type="protein sequence ID" value="CAH2240433.1"/>
    <property type="molecule type" value="Genomic_DNA"/>
</dbReference>
<dbReference type="OrthoDB" id="7414876at2759"/>
<dbReference type="Gene3D" id="3.30.70.1820">
    <property type="entry name" value="L1 transposable element, RRM domain"/>
    <property type="match status" value="1"/>
</dbReference>
<name>A0A8S4RTL4_9NEOP</name>
<keyword evidence="2" id="KW-1185">Reference proteome</keyword>
<dbReference type="Proteomes" id="UP000838756">
    <property type="component" value="Unassembled WGS sequence"/>
</dbReference>
<organism evidence="1 2">
    <name type="scientific">Pararge aegeria aegeria</name>
    <dbReference type="NCBI Taxonomy" id="348720"/>
    <lineage>
        <taxon>Eukaryota</taxon>
        <taxon>Metazoa</taxon>
        <taxon>Ecdysozoa</taxon>
        <taxon>Arthropoda</taxon>
        <taxon>Hexapoda</taxon>
        <taxon>Insecta</taxon>
        <taxon>Pterygota</taxon>
        <taxon>Neoptera</taxon>
        <taxon>Endopterygota</taxon>
        <taxon>Lepidoptera</taxon>
        <taxon>Glossata</taxon>
        <taxon>Ditrysia</taxon>
        <taxon>Papilionoidea</taxon>
        <taxon>Nymphalidae</taxon>
        <taxon>Satyrinae</taxon>
        <taxon>Satyrini</taxon>
        <taxon>Parargina</taxon>
        <taxon>Pararge</taxon>
    </lineage>
</organism>
<evidence type="ECO:0000313" key="1">
    <source>
        <dbReference type="EMBL" id="CAH2240433.1"/>
    </source>
</evidence>
<accession>A0A8S4RTL4</accession>
<sequence>MENDHLKNDVRSLQDRVTVTEDQVIEMHSNLSRQQQQARMNNLEIVGLPQTSNESPSDLILRVAKYAGVELKLDDIDFAHRVQPQKPIAGRPKPIVVKLKDRLCKDRLLSGLKSKKGICTRDIGIEGPEKKFFVNEHLTPVNKQLLRQLNSWQHKKPINMSGLETAAFFYGKMKNRRLYAYVWKKTWSC</sequence>
<reference evidence="1" key="1">
    <citation type="submission" date="2022-03" db="EMBL/GenBank/DDBJ databases">
        <authorList>
            <person name="Lindestad O."/>
        </authorList>
    </citation>
    <scope>NUCLEOTIDE SEQUENCE</scope>
</reference>
<comment type="caution">
    <text evidence="1">The sequence shown here is derived from an EMBL/GenBank/DDBJ whole genome shotgun (WGS) entry which is preliminary data.</text>
</comment>